<organism evidence="1 2">
    <name type="scientific">Artomyces pyxidatus</name>
    <dbReference type="NCBI Taxonomy" id="48021"/>
    <lineage>
        <taxon>Eukaryota</taxon>
        <taxon>Fungi</taxon>
        <taxon>Dikarya</taxon>
        <taxon>Basidiomycota</taxon>
        <taxon>Agaricomycotina</taxon>
        <taxon>Agaricomycetes</taxon>
        <taxon>Russulales</taxon>
        <taxon>Auriscalpiaceae</taxon>
        <taxon>Artomyces</taxon>
    </lineage>
</organism>
<reference evidence="1" key="2">
    <citation type="journal article" date="2022" name="New Phytol.">
        <title>Evolutionary transition to the ectomycorrhizal habit in the genomes of a hyperdiverse lineage of mushroom-forming fungi.</title>
        <authorList>
            <person name="Looney B."/>
            <person name="Miyauchi S."/>
            <person name="Morin E."/>
            <person name="Drula E."/>
            <person name="Courty P.E."/>
            <person name="Kohler A."/>
            <person name="Kuo A."/>
            <person name="LaButti K."/>
            <person name="Pangilinan J."/>
            <person name="Lipzen A."/>
            <person name="Riley R."/>
            <person name="Andreopoulos W."/>
            <person name="He G."/>
            <person name="Johnson J."/>
            <person name="Nolan M."/>
            <person name="Tritt A."/>
            <person name="Barry K.W."/>
            <person name="Grigoriev I.V."/>
            <person name="Nagy L.G."/>
            <person name="Hibbett D."/>
            <person name="Henrissat B."/>
            <person name="Matheny P.B."/>
            <person name="Labbe J."/>
            <person name="Martin F.M."/>
        </authorList>
    </citation>
    <scope>NUCLEOTIDE SEQUENCE</scope>
    <source>
        <strain evidence="1">HHB10654</strain>
    </source>
</reference>
<accession>A0ACB8SL04</accession>
<evidence type="ECO:0000313" key="2">
    <source>
        <dbReference type="Proteomes" id="UP000814140"/>
    </source>
</evidence>
<gene>
    <name evidence="1" type="ORF">BV25DRAFT_1831727</name>
</gene>
<protein>
    <submittedName>
        <fullName evidence="1">Uncharacterized protein</fullName>
    </submittedName>
</protein>
<evidence type="ECO:0000313" key="1">
    <source>
        <dbReference type="EMBL" id="KAI0056943.1"/>
    </source>
</evidence>
<dbReference type="EMBL" id="MU277255">
    <property type="protein sequence ID" value="KAI0056943.1"/>
    <property type="molecule type" value="Genomic_DNA"/>
</dbReference>
<dbReference type="Proteomes" id="UP000814140">
    <property type="component" value="Unassembled WGS sequence"/>
</dbReference>
<reference evidence="1" key="1">
    <citation type="submission" date="2021-03" db="EMBL/GenBank/DDBJ databases">
        <authorList>
            <consortium name="DOE Joint Genome Institute"/>
            <person name="Ahrendt S."/>
            <person name="Looney B.P."/>
            <person name="Miyauchi S."/>
            <person name="Morin E."/>
            <person name="Drula E."/>
            <person name="Courty P.E."/>
            <person name="Chicoki N."/>
            <person name="Fauchery L."/>
            <person name="Kohler A."/>
            <person name="Kuo A."/>
            <person name="Labutti K."/>
            <person name="Pangilinan J."/>
            <person name="Lipzen A."/>
            <person name="Riley R."/>
            <person name="Andreopoulos W."/>
            <person name="He G."/>
            <person name="Johnson J."/>
            <person name="Barry K.W."/>
            <person name="Grigoriev I.V."/>
            <person name="Nagy L."/>
            <person name="Hibbett D."/>
            <person name="Henrissat B."/>
            <person name="Matheny P.B."/>
            <person name="Labbe J."/>
            <person name="Martin F."/>
        </authorList>
    </citation>
    <scope>NUCLEOTIDE SEQUENCE</scope>
    <source>
        <strain evidence="1">HHB10654</strain>
    </source>
</reference>
<keyword evidence="2" id="KW-1185">Reference proteome</keyword>
<proteinExistence type="predicted"/>
<sequence>MVLRVVCFRELGKHFTYELSIRDKHKLVTSGPYSIVRHPSYTALGLVYVGFTCSTLARGMWWTESGMHQTLGGRVTGLTWCSVLVYMTFIALRAIKEDAMLHVEFGEEWEEYAARVPYRYVPWLL</sequence>
<name>A0ACB8SL04_9AGAM</name>
<comment type="caution">
    <text evidence="1">The sequence shown here is derived from an EMBL/GenBank/DDBJ whole genome shotgun (WGS) entry which is preliminary data.</text>
</comment>